<dbReference type="AlphaFoldDB" id="A0A085W4D2"/>
<protein>
    <submittedName>
        <fullName evidence="3">Uncharacterized protein</fullName>
    </submittedName>
</protein>
<keyword evidence="2" id="KW-0472">Membrane</keyword>
<evidence type="ECO:0000313" key="3">
    <source>
        <dbReference type="EMBL" id="KFE62545.1"/>
    </source>
</evidence>
<organism evidence="3 4">
    <name type="scientific">Hyalangium minutum</name>
    <dbReference type="NCBI Taxonomy" id="394096"/>
    <lineage>
        <taxon>Bacteria</taxon>
        <taxon>Pseudomonadati</taxon>
        <taxon>Myxococcota</taxon>
        <taxon>Myxococcia</taxon>
        <taxon>Myxococcales</taxon>
        <taxon>Cystobacterineae</taxon>
        <taxon>Archangiaceae</taxon>
        <taxon>Hyalangium</taxon>
    </lineage>
</organism>
<feature type="transmembrane region" description="Helical" evidence="2">
    <location>
        <begin position="114"/>
        <end position="132"/>
    </location>
</feature>
<evidence type="ECO:0000256" key="1">
    <source>
        <dbReference type="SAM" id="Coils"/>
    </source>
</evidence>
<keyword evidence="4" id="KW-1185">Reference proteome</keyword>
<keyword evidence="2" id="KW-1133">Transmembrane helix</keyword>
<accession>A0A085W4D2</accession>
<feature type="coiled-coil region" evidence="1">
    <location>
        <begin position="36"/>
        <end position="63"/>
    </location>
</feature>
<name>A0A085W4D2_9BACT</name>
<keyword evidence="1" id="KW-0175">Coiled coil</keyword>
<keyword evidence="2" id="KW-0812">Transmembrane</keyword>
<dbReference type="RefSeq" id="WP_044197318.1">
    <property type="nucleotide sequence ID" value="NZ_JMCB01000021.1"/>
</dbReference>
<evidence type="ECO:0000313" key="4">
    <source>
        <dbReference type="Proteomes" id="UP000028725"/>
    </source>
</evidence>
<sequence>MSGERFIDPEVSQAIEQIEDTLNAERRALGPLPGENAGLREKIQRLTAERDRLRGELERLREGRPQRLPRLPEVLAPPLRILPHVSMRRRLREALPFLTPLGVLALFGREQLGVWALIFLGVFVAWGVARFADISRSRDGWDLKEDGFEASGEGEPSFVRYSEISQVEVEITASQRRRGVSTVHVRSEQKEEERSLKLLTLKDVPEAERLAAWLQAKRLERKEELG</sequence>
<proteinExistence type="predicted"/>
<dbReference type="EMBL" id="JMCB01000021">
    <property type="protein sequence ID" value="KFE62545.1"/>
    <property type="molecule type" value="Genomic_DNA"/>
</dbReference>
<gene>
    <name evidence="3" type="ORF">DB31_3979</name>
</gene>
<comment type="caution">
    <text evidence="3">The sequence shown here is derived from an EMBL/GenBank/DDBJ whole genome shotgun (WGS) entry which is preliminary data.</text>
</comment>
<dbReference type="STRING" id="394096.DB31_3979"/>
<dbReference type="Proteomes" id="UP000028725">
    <property type="component" value="Unassembled WGS sequence"/>
</dbReference>
<reference evidence="3 4" key="1">
    <citation type="submission" date="2014-04" db="EMBL/GenBank/DDBJ databases">
        <title>Genome assembly of Hyalangium minutum DSM 14724.</title>
        <authorList>
            <person name="Sharma G."/>
            <person name="Subramanian S."/>
        </authorList>
    </citation>
    <scope>NUCLEOTIDE SEQUENCE [LARGE SCALE GENOMIC DNA]</scope>
    <source>
        <strain evidence="3 4">DSM 14724</strain>
    </source>
</reference>
<evidence type="ECO:0000256" key="2">
    <source>
        <dbReference type="SAM" id="Phobius"/>
    </source>
</evidence>